<keyword evidence="1" id="KW-0472">Membrane</keyword>
<keyword evidence="3" id="KW-1185">Reference proteome</keyword>
<accession>A0A1H1FJH0</accession>
<sequence>MKEDKIVISIIGLQITILAIGFAIFFEIDPPLQLVIFALVGLLINVIVAIFG</sequence>
<dbReference type="AlphaFoldDB" id="A0A1H1FJH0"/>
<protein>
    <submittedName>
        <fullName evidence="2">Uncharacterized protein</fullName>
    </submittedName>
</protein>
<organism evidence="2 3">
    <name type="scientific">Natronobacterium texcoconense</name>
    <dbReference type="NCBI Taxonomy" id="1095778"/>
    <lineage>
        <taxon>Archaea</taxon>
        <taxon>Methanobacteriati</taxon>
        <taxon>Methanobacteriota</taxon>
        <taxon>Stenosarchaea group</taxon>
        <taxon>Halobacteria</taxon>
        <taxon>Halobacteriales</taxon>
        <taxon>Natrialbaceae</taxon>
        <taxon>Natronobacterium</taxon>
    </lineage>
</organism>
<keyword evidence="1" id="KW-1133">Transmembrane helix</keyword>
<feature type="transmembrane region" description="Helical" evidence="1">
    <location>
        <begin position="7"/>
        <end position="26"/>
    </location>
</feature>
<feature type="transmembrane region" description="Helical" evidence="1">
    <location>
        <begin position="32"/>
        <end position="51"/>
    </location>
</feature>
<evidence type="ECO:0000256" key="1">
    <source>
        <dbReference type="SAM" id="Phobius"/>
    </source>
</evidence>
<reference evidence="3" key="1">
    <citation type="submission" date="2016-10" db="EMBL/GenBank/DDBJ databases">
        <authorList>
            <person name="Varghese N."/>
            <person name="Submissions S."/>
        </authorList>
    </citation>
    <scope>NUCLEOTIDE SEQUENCE [LARGE SCALE GENOMIC DNA]</scope>
    <source>
        <strain evidence="3">DSM 24767</strain>
    </source>
</reference>
<dbReference type="Proteomes" id="UP000198848">
    <property type="component" value="Unassembled WGS sequence"/>
</dbReference>
<name>A0A1H1FJH0_NATTX</name>
<keyword evidence="1" id="KW-0812">Transmembrane</keyword>
<dbReference type="EMBL" id="FNLC01000002">
    <property type="protein sequence ID" value="SDR01037.1"/>
    <property type="molecule type" value="Genomic_DNA"/>
</dbReference>
<gene>
    <name evidence="2" type="ORF">SAMN04489842_1992</name>
</gene>
<evidence type="ECO:0000313" key="2">
    <source>
        <dbReference type="EMBL" id="SDR01037.1"/>
    </source>
</evidence>
<evidence type="ECO:0000313" key="3">
    <source>
        <dbReference type="Proteomes" id="UP000198848"/>
    </source>
</evidence>
<proteinExistence type="predicted"/>
<dbReference type="RefSeq" id="WP_170831004.1">
    <property type="nucleotide sequence ID" value="NZ_FNLC01000002.1"/>
</dbReference>